<accession>A0ABT4U3X5</accession>
<evidence type="ECO:0000313" key="3">
    <source>
        <dbReference type="Proteomes" id="UP001527866"/>
    </source>
</evidence>
<dbReference type="RefSeq" id="WP_270685606.1">
    <property type="nucleotide sequence ID" value="NZ_JAQFWQ010000024.1"/>
</dbReference>
<dbReference type="Proteomes" id="UP001527866">
    <property type="component" value="Unassembled WGS sequence"/>
</dbReference>
<feature type="chain" id="PRO_5046311768" evidence="1">
    <location>
        <begin position="32"/>
        <end position="174"/>
    </location>
</feature>
<keyword evidence="1" id="KW-0732">Signal</keyword>
<keyword evidence="3" id="KW-1185">Reference proteome</keyword>
<reference evidence="2 3" key="1">
    <citation type="submission" date="2023-01" db="EMBL/GenBank/DDBJ databases">
        <title>Draft genome sequence of Nocardiopsis sp. RSe5-2 isolated from halophytes.</title>
        <authorList>
            <person name="Duangmal K."/>
            <person name="Chantavorakit T."/>
        </authorList>
    </citation>
    <scope>NUCLEOTIDE SEQUENCE [LARGE SCALE GENOMIC DNA]</scope>
    <source>
        <strain evidence="2 3">RSe5-2</strain>
    </source>
</reference>
<comment type="caution">
    <text evidence="2">The sequence shown here is derived from an EMBL/GenBank/DDBJ whole genome shotgun (WGS) entry which is preliminary data.</text>
</comment>
<proteinExistence type="predicted"/>
<sequence>MPTHRLPKRIISACTATAACALVLPISSSYAEEALPVASAAEASSDDYGASSIDVNSAVREEGTDLVTVTWTINVKDSDDIYAGDLTGETFEYTGEGSHGVTALDEENQLRFYTLRDERGICLCAGVQTPGDFIDPVREDSSAPYWNTFMIPQDTKKITLEFPGFEPAQDVPIE</sequence>
<gene>
    <name evidence="2" type="ORF">O4J56_10900</name>
</gene>
<feature type="signal peptide" evidence="1">
    <location>
        <begin position="1"/>
        <end position="31"/>
    </location>
</feature>
<evidence type="ECO:0000256" key="1">
    <source>
        <dbReference type="SAM" id="SignalP"/>
    </source>
</evidence>
<evidence type="ECO:0000313" key="2">
    <source>
        <dbReference type="EMBL" id="MDA2811145.1"/>
    </source>
</evidence>
<dbReference type="EMBL" id="JAQFWQ010000024">
    <property type="protein sequence ID" value="MDA2811145.1"/>
    <property type="molecule type" value="Genomic_DNA"/>
</dbReference>
<name>A0ABT4U3X5_9ACTN</name>
<protein>
    <submittedName>
        <fullName evidence="2">Uncharacterized protein</fullName>
    </submittedName>
</protein>
<dbReference type="PROSITE" id="PS51257">
    <property type="entry name" value="PROKAR_LIPOPROTEIN"/>
    <property type="match status" value="1"/>
</dbReference>
<organism evidence="2 3">
    <name type="scientific">Nocardiopsis endophytica</name>
    <dbReference type="NCBI Taxonomy" id="3018445"/>
    <lineage>
        <taxon>Bacteria</taxon>
        <taxon>Bacillati</taxon>
        <taxon>Actinomycetota</taxon>
        <taxon>Actinomycetes</taxon>
        <taxon>Streptosporangiales</taxon>
        <taxon>Nocardiopsidaceae</taxon>
        <taxon>Nocardiopsis</taxon>
    </lineage>
</organism>